<dbReference type="Gene3D" id="1.20.1280.250">
    <property type="match status" value="1"/>
</dbReference>
<reference evidence="2" key="1">
    <citation type="journal article" date="2014" name="Int. J. Syst. Evol. Microbiol.">
        <title>Complete genome sequence of Corynebacterium casei LMG S-19264T (=DSM 44701T), isolated from a smear-ripened cheese.</title>
        <authorList>
            <consortium name="US DOE Joint Genome Institute (JGI-PGF)"/>
            <person name="Walter F."/>
            <person name="Albersmeier A."/>
            <person name="Kalinowski J."/>
            <person name="Ruckert C."/>
        </authorList>
    </citation>
    <scope>NUCLEOTIDE SEQUENCE</scope>
    <source>
        <strain evidence="2">CGMCC 1.12777</strain>
    </source>
</reference>
<evidence type="ECO:0000313" key="2">
    <source>
        <dbReference type="EMBL" id="GGH81218.1"/>
    </source>
</evidence>
<gene>
    <name evidence="2" type="ORF">GCM10007096_18790</name>
</gene>
<dbReference type="RefSeq" id="WP_229745502.1">
    <property type="nucleotide sequence ID" value="NZ_BMFV01000012.1"/>
</dbReference>
<proteinExistence type="predicted"/>
<dbReference type="AlphaFoldDB" id="A0A8J3ELJ0"/>
<feature type="domain" description="Elongation factor G-binding protein N-terminal" evidence="1">
    <location>
        <begin position="4"/>
        <end position="71"/>
    </location>
</feature>
<comment type="caution">
    <text evidence="2">The sequence shown here is derived from an EMBL/GenBank/DDBJ whole genome shotgun (WGS) entry which is preliminary data.</text>
</comment>
<organism evidence="2 3">
    <name type="scientific">Pullulanibacillus pueri</name>
    <dbReference type="NCBI Taxonomy" id="1437324"/>
    <lineage>
        <taxon>Bacteria</taxon>
        <taxon>Bacillati</taxon>
        <taxon>Bacillota</taxon>
        <taxon>Bacilli</taxon>
        <taxon>Bacillales</taxon>
        <taxon>Sporolactobacillaceae</taxon>
        <taxon>Pullulanibacillus</taxon>
    </lineage>
</organism>
<name>A0A8J3ELJ0_9BACL</name>
<dbReference type="EMBL" id="BMFV01000012">
    <property type="protein sequence ID" value="GGH81218.1"/>
    <property type="molecule type" value="Genomic_DNA"/>
</dbReference>
<accession>A0A8J3ELJ0</accession>
<evidence type="ECO:0000259" key="1">
    <source>
        <dbReference type="Pfam" id="PF07299"/>
    </source>
</evidence>
<evidence type="ECO:0000313" key="3">
    <source>
        <dbReference type="Proteomes" id="UP000656813"/>
    </source>
</evidence>
<dbReference type="Proteomes" id="UP000656813">
    <property type="component" value="Unassembled WGS sequence"/>
</dbReference>
<protein>
    <recommendedName>
        <fullName evidence="1">Elongation factor G-binding protein N-terminal domain-containing protein</fullName>
    </recommendedName>
</protein>
<reference evidence="2" key="2">
    <citation type="submission" date="2020-09" db="EMBL/GenBank/DDBJ databases">
        <authorList>
            <person name="Sun Q."/>
            <person name="Zhou Y."/>
        </authorList>
    </citation>
    <scope>NUCLEOTIDE SEQUENCE</scope>
    <source>
        <strain evidence="2">CGMCC 1.12777</strain>
    </source>
</reference>
<dbReference type="InterPro" id="IPR010841">
    <property type="entry name" value="EF-G-binding_N"/>
</dbReference>
<dbReference type="InterPro" id="IPR038344">
    <property type="entry name" value="EF-G_N_sf"/>
</dbReference>
<dbReference type="Pfam" id="PF07299">
    <property type="entry name" value="EF-G-binding_N"/>
    <property type="match status" value="1"/>
</dbReference>
<sequence length="75" mass="8893">MEPFIQSDQFNYIKYQTEMPIKAYSTVNDINVLNAQKSLSQERVFNLFHQLNGEQRELLKPIAAIRERENIMLPH</sequence>
<keyword evidence="3" id="KW-1185">Reference proteome</keyword>